<accession>A0A392NK09</accession>
<protein>
    <submittedName>
        <fullName evidence="1">Uncharacterized protein</fullName>
    </submittedName>
</protein>
<comment type="caution">
    <text evidence="1">The sequence shown here is derived from an EMBL/GenBank/DDBJ whole genome shotgun (WGS) entry which is preliminary data.</text>
</comment>
<proteinExistence type="predicted"/>
<sequence>MYTENLSLNDDDEELDIQLNMMIAKMGDVWQPGQGLTIEEAHPNLED</sequence>
<organism evidence="1 2">
    <name type="scientific">Trifolium medium</name>
    <dbReference type="NCBI Taxonomy" id="97028"/>
    <lineage>
        <taxon>Eukaryota</taxon>
        <taxon>Viridiplantae</taxon>
        <taxon>Streptophyta</taxon>
        <taxon>Embryophyta</taxon>
        <taxon>Tracheophyta</taxon>
        <taxon>Spermatophyta</taxon>
        <taxon>Magnoliopsida</taxon>
        <taxon>eudicotyledons</taxon>
        <taxon>Gunneridae</taxon>
        <taxon>Pentapetalae</taxon>
        <taxon>rosids</taxon>
        <taxon>fabids</taxon>
        <taxon>Fabales</taxon>
        <taxon>Fabaceae</taxon>
        <taxon>Papilionoideae</taxon>
        <taxon>50 kb inversion clade</taxon>
        <taxon>NPAAA clade</taxon>
        <taxon>Hologalegina</taxon>
        <taxon>IRL clade</taxon>
        <taxon>Trifolieae</taxon>
        <taxon>Trifolium</taxon>
    </lineage>
</organism>
<evidence type="ECO:0000313" key="2">
    <source>
        <dbReference type="Proteomes" id="UP000265520"/>
    </source>
</evidence>
<keyword evidence="2" id="KW-1185">Reference proteome</keyword>
<dbReference type="Proteomes" id="UP000265520">
    <property type="component" value="Unassembled WGS sequence"/>
</dbReference>
<evidence type="ECO:0000313" key="1">
    <source>
        <dbReference type="EMBL" id="MCI00153.1"/>
    </source>
</evidence>
<dbReference type="EMBL" id="LXQA010042376">
    <property type="protein sequence ID" value="MCI00153.1"/>
    <property type="molecule type" value="Genomic_DNA"/>
</dbReference>
<reference evidence="1 2" key="1">
    <citation type="journal article" date="2018" name="Front. Plant Sci.">
        <title>Red Clover (Trifolium pratense) and Zigzag Clover (T. medium) - A Picture of Genomic Similarities and Differences.</title>
        <authorList>
            <person name="Dluhosova J."/>
            <person name="Istvanek J."/>
            <person name="Nedelnik J."/>
            <person name="Repkova J."/>
        </authorList>
    </citation>
    <scope>NUCLEOTIDE SEQUENCE [LARGE SCALE GENOMIC DNA]</scope>
    <source>
        <strain evidence="2">cv. 10/8</strain>
        <tissue evidence="1">Leaf</tissue>
    </source>
</reference>
<dbReference type="AlphaFoldDB" id="A0A392NK09"/>
<name>A0A392NK09_9FABA</name>